<gene>
    <name evidence="1" type="ORF">SAMN05421773_105166</name>
</gene>
<dbReference type="AlphaFoldDB" id="A0A1I1LKY6"/>
<dbReference type="Proteomes" id="UP000199207">
    <property type="component" value="Unassembled WGS sequence"/>
</dbReference>
<name>A0A1I1LKY6_9ACTN</name>
<evidence type="ECO:0008006" key="3">
    <source>
        <dbReference type="Google" id="ProtNLM"/>
    </source>
</evidence>
<reference evidence="1 2" key="1">
    <citation type="submission" date="2016-10" db="EMBL/GenBank/DDBJ databases">
        <authorList>
            <person name="de Groot N.N."/>
        </authorList>
    </citation>
    <scope>NUCLEOTIDE SEQUENCE [LARGE SCALE GENOMIC DNA]</scope>
    <source>
        <strain evidence="1 2">CGMCC 4.5739</strain>
    </source>
</reference>
<dbReference type="STRING" id="910347.SAMN05421773_105166"/>
<proteinExistence type="predicted"/>
<organism evidence="1 2">
    <name type="scientific">Streptomyces aidingensis</name>
    <dbReference type="NCBI Taxonomy" id="910347"/>
    <lineage>
        <taxon>Bacteria</taxon>
        <taxon>Bacillati</taxon>
        <taxon>Actinomycetota</taxon>
        <taxon>Actinomycetes</taxon>
        <taxon>Kitasatosporales</taxon>
        <taxon>Streptomycetaceae</taxon>
        <taxon>Streptomyces</taxon>
    </lineage>
</organism>
<dbReference type="RefSeq" id="WP_093838742.1">
    <property type="nucleotide sequence ID" value="NZ_FOLM01000005.1"/>
</dbReference>
<accession>A0A1I1LKY6</accession>
<keyword evidence="2" id="KW-1185">Reference proteome</keyword>
<protein>
    <recommendedName>
        <fullName evidence="3">Peptide chain release factor 1 (ERF1)</fullName>
    </recommendedName>
</protein>
<dbReference type="EMBL" id="FOLM01000005">
    <property type="protein sequence ID" value="SFC70983.1"/>
    <property type="molecule type" value="Genomic_DNA"/>
</dbReference>
<dbReference type="InterPro" id="IPR040701">
    <property type="entry name" value="Bact_RF_family2"/>
</dbReference>
<sequence>MKLGFLNPLFERPGPWASVYFDTALTTQDALTRHELAAQEAVDQLARDGADRPTCEALHNGLLGLKRATAPAGHALFASHGEVVLDAPLEAPPASAAQAWWSALPHVEPLLELTGTRPACLVAYIDRRGADFEEWGPLGIRPAGEVSGEQHPLHRTSAADWSERHWQQSVEDTWDHNAGVIAEALTEARRRTGAPVLVLAGDPRERRAVHGRLPAHLREQAVETEFGGRAPGARRERLAQVVEDARADYAERRAREVLDRFHAGRHPDGQGRLGAAEGVPALVEAAREHRIDALLVSPDGTDLHREVWIGRDPDQLGMRRSEIAYLGDDDPRMARADDALLRSAVTTDAEVVPVRLPETGAGDGPAGGLGALLRWAYDQETEGAGHATTG</sequence>
<dbReference type="OrthoDB" id="5179393at2"/>
<evidence type="ECO:0000313" key="1">
    <source>
        <dbReference type="EMBL" id="SFC70983.1"/>
    </source>
</evidence>
<dbReference type="Pfam" id="PF18844">
    <property type="entry name" value="baeRF_family2"/>
    <property type="match status" value="1"/>
</dbReference>
<evidence type="ECO:0000313" key="2">
    <source>
        <dbReference type="Proteomes" id="UP000199207"/>
    </source>
</evidence>